<dbReference type="EMBL" id="KV460495">
    <property type="protein sequence ID" value="OCA17477.1"/>
    <property type="molecule type" value="Genomic_DNA"/>
</dbReference>
<dbReference type="EMBL" id="KV460495">
    <property type="protein sequence ID" value="OCA17475.1"/>
    <property type="molecule type" value="Genomic_DNA"/>
</dbReference>
<evidence type="ECO:0000313" key="3">
    <source>
        <dbReference type="EMBL" id="OCA17477.1"/>
    </source>
</evidence>
<evidence type="ECO:0000313" key="2">
    <source>
        <dbReference type="EMBL" id="OCA17475.1"/>
    </source>
</evidence>
<organism evidence="2">
    <name type="scientific">Xenopus tropicalis</name>
    <name type="common">Western clawed frog</name>
    <name type="synonym">Silurana tropicalis</name>
    <dbReference type="NCBI Taxonomy" id="8364"/>
    <lineage>
        <taxon>Eukaryota</taxon>
        <taxon>Metazoa</taxon>
        <taxon>Chordata</taxon>
        <taxon>Craniata</taxon>
        <taxon>Vertebrata</taxon>
        <taxon>Euteleostomi</taxon>
        <taxon>Amphibia</taxon>
        <taxon>Batrachia</taxon>
        <taxon>Anura</taxon>
        <taxon>Pipoidea</taxon>
        <taxon>Pipidae</taxon>
        <taxon>Xenopodinae</taxon>
        <taxon>Xenopus</taxon>
        <taxon>Silurana</taxon>
    </lineage>
</organism>
<reference evidence="2" key="1">
    <citation type="submission" date="2009-11" db="EMBL/GenBank/DDBJ databases">
        <authorList>
            <consortium name="US DOE Joint Genome Institute (JGI-PGF)"/>
            <person name="Ottilar R."/>
            <person name="Schmutz J."/>
            <person name="Salamov A."/>
            <person name="Cheng J.F."/>
            <person name="Lucas S."/>
            <person name="Pitluck S."/>
            <person name="Gundlach H."/>
            <person name="Guo Y."/>
            <person name="Haberer G."/>
            <person name="Nasrallah J."/>
            <person name="Mayer K.F.X."/>
            <person name="van de Peer Y."/>
            <person name="Weigel D."/>
            <person name="Grigoriev I.V."/>
        </authorList>
    </citation>
    <scope>NUCLEOTIDE SEQUENCE</scope>
    <source>
        <strain evidence="2">Nigerian</strain>
    </source>
</reference>
<proteinExistence type="predicted"/>
<dbReference type="EMBL" id="KV460495">
    <property type="protein sequence ID" value="OCA17472.1"/>
    <property type="molecule type" value="Genomic_DNA"/>
</dbReference>
<reference evidence="2" key="3">
    <citation type="submission" date="2016-05" db="EMBL/GenBank/DDBJ databases">
        <title>WGS assembly of Xenopus tropicalis.</title>
        <authorList>
            <person name="Sessions A."/>
            <person name="Jenkins J."/>
            <person name="Mitros T."/>
            <person name="Lyons J.T."/>
            <person name="Dichmann D.S."/>
            <person name="Robert J."/>
            <person name="Harland R.M."/>
            <person name="Rokhsar D.S."/>
        </authorList>
    </citation>
    <scope>NUCLEOTIDE SEQUENCE</scope>
    <source>
        <strain evidence="2">Nigerian</strain>
    </source>
</reference>
<evidence type="ECO:0000313" key="1">
    <source>
        <dbReference type="EMBL" id="OCA17472.1"/>
    </source>
</evidence>
<gene>
    <name evidence="1" type="ORF">XENTR_v90027071mg</name>
    <name evidence="2" type="ORF">XENTR_v90027074mg</name>
    <name evidence="3" type="ORF">XENTR_v90027076mg</name>
</gene>
<name>A0A1B8Y3G2_XENTR</name>
<protein>
    <submittedName>
        <fullName evidence="2">Uncharacterized protein</fullName>
    </submittedName>
</protein>
<accession>A0A1B8Y3G2</accession>
<sequence>MAPRFCDCILDCVRGVCAPFRYKKKKPGKFAHMETVVYVAKDESITFLPTGTSY</sequence>
<dbReference type="AlphaFoldDB" id="A0A1B8Y3G2"/>
<reference evidence="2" key="2">
    <citation type="journal article" date="2010" name="Science">
        <title>The genome of the Western clawed frog Xenopus tropicalis.</title>
        <authorList>
            <person name="Hellsten U."/>
            <person name="Harland R.M."/>
            <person name="Gilchrist M.J."/>
            <person name="Hendrix D."/>
            <person name="Jurka J."/>
            <person name="Kapitonov V."/>
            <person name="Ovcharenko I."/>
            <person name="Putnam N.H."/>
            <person name="Shu S."/>
            <person name="Taher L."/>
            <person name="Blitz I.L."/>
            <person name="Blumberg B."/>
            <person name="Dichmann D.S."/>
            <person name="Dubchak I."/>
            <person name="Amaya E."/>
            <person name="Detter J.C."/>
            <person name="Fletcher R."/>
            <person name="Gerhard D.S."/>
            <person name="Goodstein D."/>
            <person name="Graves T."/>
            <person name="Grigoriev I.V."/>
            <person name="Grimwood J."/>
            <person name="Kawashima T."/>
            <person name="Lindquist E."/>
            <person name="Lucas S.M."/>
            <person name="Mead P.E."/>
            <person name="Mitros T."/>
            <person name="Ogino H."/>
            <person name="Ohta Y."/>
            <person name="Poliakov A.V."/>
            <person name="Pollet N."/>
            <person name="Robert J."/>
            <person name="Salamov A."/>
            <person name="Sater A.K."/>
            <person name="Schmutz J."/>
            <person name="Terry A."/>
            <person name="Vize P.D."/>
            <person name="Warren W.C."/>
            <person name="Wells D."/>
            <person name="Wills A."/>
            <person name="Wilson R.K."/>
            <person name="Zimmerman L.B."/>
            <person name="Zorn A.M."/>
            <person name="Grainger R."/>
            <person name="Grammer T."/>
            <person name="Khokha M.K."/>
            <person name="Richardson P.M."/>
            <person name="Rokhsar D.S."/>
        </authorList>
    </citation>
    <scope>NUCLEOTIDE SEQUENCE [LARGE SCALE GENOMIC DNA]</scope>
    <source>
        <strain evidence="2">Nigerian</strain>
    </source>
</reference>